<dbReference type="GO" id="GO:0003824">
    <property type="term" value="F:catalytic activity"/>
    <property type="evidence" value="ECO:0007669"/>
    <property type="project" value="InterPro"/>
</dbReference>
<comment type="caution">
    <text evidence="3">The sequence shown here is derived from an EMBL/GenBank/DDBJ whole genome shotgun (WGS) entry which is preliminary data.</text>
</comment>
<keyword evidence="4" id="KW-1185">Reference proteome</keyword>
<organism evidence="3 4">
    <name type="scientific">Mytilus edulis</name>
    <name type="common">Blue mussel</name>
    <dbReference type="NCBI Taxonomy" id="6550"/>
    <lineage>
        <taxon>Eukaryota</taxon>
        <taxon>Metazoa</taxon>
        <taxon>Spiralia</taxon>
        <taxon>Lophotrochozoa</taxon>
        <taxon>Mollusca</taxon>
        <taxon>Bivalvia</taxon>
        <taxon>Autobranchia</taxon>
        <taxon>Pteriomorphia</taxon>
        <taxon>Mytilida</taxon>
        <taxon>Mytiloidea</taxon>
        <taxon>Mytilidae</taxon>
        <taxon>Mytilinae</taxon>
        <taxon>Mytilus</taxon>
    </lineage>
</organism>
<dbReference type="PANTHER" id="PTHR19446">
    <property type="entry name" value="REVERSE TRANSCRIPTASES"/>
    <property type="match status" value="1"/>
</dbReference>
<reference evidence="3" key="1">
    <citation type="submission" date="2021-03" db="EMBL/GenBank/DDBJ databases">
        <authorList>
            <person name="Bekaert M."/>
        </authorList>
    </citation>
    <scope>NUCLEOTIDE SEQUENCE</scope>
</reference>
<dbReference type="AlphaFoldDB" id="A0A8S3VM96"/>
<feature type="region of interest" description="Disordered" evidence="1">
    <location>
        <begin position="753"/>
        <end position="775"/>
    </location>
</feature>
<accession>A0A8S3VM96</accession>
<dbReference type="PROSITE" id="PS50878">
    <property type="entry name" value="RT_POL"/>
    <property type="match status" value="1"/>
</dbReference>
<evidence type="ECO:0000259" key="2">
    <source>
        <dbReference type="PROSITE" id="PS50878"/>
    </source>
</evidence>
<evidence type="ECO:0000313" key="3">
    <source>
        <dbReference type="EMBL" id="CAG2256246.1"/>
    </source>
</evidence>
<evidence type="ECO:0000313" key="4">
    <source>
        <dbReference type="Proteomes" id="UP000683360"/>
    </source>
</evidence>
<dbReference type="Proteomes" id="UP000683360">
    <property type="component" value="Unassembled WGS sequence"/>
</dbReference>
<protein>
    <recommendedName>
        <fullName evidence="2">Reverse transcriptase domain-containing protein</fullName>
    </recommendedName>
</protein>
<gene>
    <name evidence="3" type="ORF">MEDL_67537</name>
</gene>
<dbReference type="Pfam" id="PF14529">
    <property type="entry name" value="Exo_endo_phos_2"/>
    <property type="match status" value="1"/>
</dbReference>
<dbReference type="EMBL" id="CAJPWZ010003297">
    <property type="protein sequence ID" value="CAG2256246.1"/>
    <property type="molecule type" value="Genomic_DNA"/>
</dbReference>
<dbReference type="SUPFAM" id="SSF56219">
    <property type="entry name" value="DNase I-like"/>
    <property type="match status" value="1"/>
</dbReference>
<dbReference type="CDD" id="cd01650">
    <property type="entry name" value="RT_nLTR_like"/>
    <property type="match status" value="1"/>
</dbReference>
<dbReference type="OrthoDB" id="6503643at2759"/>
<dbReference type="InterPro" id="IPR005135">
    <property type="entry name" value="Endo/exonuclease/phosphatase"/>
</dbReference>
<proteinExistence type="predicted"/>
<dbReference type="InterPro" id="IPR036691">
    <property type="entry name" value="Endo/exonu/phosph_ase_sf"/>
</dbReference>
<sequence length="866" mass="99356">MGVAICVRKKFDQFSELLPDGGNRIIAIKLKYEKPLILICAYMPTRGSNTQDDYQAILDEIAEIMEKYSATADIILGGDMNASLHRKDGISRDKTFKNFLEEQKLFIPNQCRRQNTFYHYNGRDESQIDYIIQSKEIISMYTTFMREPENTSTHDPVLVLLQGAIPIQDTQNLRKQTKRIIWKKIDKQKYAKDVEDDLKLFSSDITCENAAEKIQQLCTILNKNAEKQCKQPVKKRKKRKICWSPDIAAAAKTSKECYGKWKSLGKQKDPTQSAYIELRISKKVLRSTQRKSAAQKRNEKYERIMELNENDSEGFYQLIRKQRDPGNTCASAFIFKEEIINTDPEIREAWADYFYDLATPSENPNFDPIFKNHVEQDVQNLHKYFLEENQHNIEHVSTDIVEKTILSFKNGKSPDELNISAEHLKYGGSSLISILAFIINFLFKHVHIPALIKSGIVCPVFKSGGKPKDDPNSYRKITITSSVGKVVEKIHLSRNEDKILERQSNLQKGFTKGESPCIAALIITELIMEAKKRKSSLYIALMDTRKAFDILWHLGLLREMHKTGLEGNNWLFFENWYTELTSKVKWKGELSHQIIEQQGVRQGGIWSPSAYKIFVNSLLTTFEENQIGATIGSIYCGIPTVADDVTLITTDPYELQTMLDIQSSFANKNRYEISEQKSVVLTFNDSSECNWHLNGKLMATPTSSTHLGIERDNTSNTGTKLVVKKRIITARRTVYALMGAEIEFNMDKRETVEKNNEDSALNTAKQGQGDMESEFNDNVRDDMVRQRNTVETERNFEVNPGVSYFENNSGHERKWGNAPRFCREQLPIAGHPATIRPDAYSGSDDLGRIFFAFSRLCRTRQMEYGR</sequence>
<name>A0A8S3VM96_MYTED</name>
<feature type="domain" description="Reverse transcriptase" evidence="2">
    <location>
        <begin position="441"/>
        <end position="711"/>
    </location>
</feature>
<evidence type="ECO:0000256" key="1">
    <source>
        <dbReference type="SAM" id="MobiDB-lite"/>
    </source>
</evidence>
<dbReference type="Gene3D" id="3.60.10.10">
    <property type="entry name" value="Endonuclease/exonuclease/phosphatase"/>
    <property type="match status" value="1"/>
</dbReference>
<dbReference type="InterPro" id="IPR000477">
    <property type="entry name" value="RT_dom"/>
</dbReference>
<dbReference type="Pfam" id="PF00078">
    <property type="entry name" value="RVT_1"/>
    <property type="match status" value="1"/>
</dbReference>